<evidence type="ECO:0000313" key="2">
    <source>
        <dbReference type="EMBL" id="QUE50898.1"/>
    </source>
</evidence>
<reference evidence="2" key="1">
    <citation type="submission" date="2021-04" db="EMBL/GenBank/DDBJ databases">
        <title>Luteolibacter sp. 32A isolated from the skin of an Anderson's salamander (Ambystoma andersonii).</title>
        <authorList>
            <person name="Spergser J."/>
            <person name="Busse H.-J."/>
        </authorList>
    </citation>
    <scope>NUCLEOTIDE SEQUENCE</scope>
    <source>
        <strain evidence="2">32A</strain>
    </source>
</reference>
<keyword evidence="1" id="KW-0812">Transmembrane</keyword>
<dbReference type="RefSeq" id="WP_211631037.1">
    <property type="nucleotide sequence ID" value="NZ_CP073100.1"/>
</dbReference>
<feature type="transmembrane region" description="Helical" evidence="1">
    <location>
        <begin position="65"/>
        <end position="87"/>
    </location>
</feature>
<name>A0A975G8G6_9BACT</name>
<dbReference type="KEGG" id="lamb:KBB96_18810"/>
<sequence length="229" mass="25710">MKWAIYLVLAVLVAGGWMYHLKPDSAIAPLQEKIAHAEASGESEELEKIDKWRADIKGKEDEKTFTGILLAFLSAGLVGVVVVMEVLPAVAHRFTHAVYDSAEEVEVDVMHDARSKVAQGDYHGAIEAFRTAAAADPMNRLPWVEIAKIQRENLDDPMGAIQTFRTALESQEWELNDAAYLLFRLAELYDEDAKDRMTAASILNQVMEQFPNTRHSANARHRLHEWGLI</sequence>
<keyword evidence="1" id="KW-0472">Membrane</keyword>
<gene>
    <name evidence="2" type="ORF">KBB96_18810</name>
</gene>
<evidence type="ECO:0000256" key="1">
    <source>
        <dbReference type="SAM" id="Phobius"/>
    </source>
</evidence>
<dbReference type="Pfam" id="PF13174">
    <property type="entry name" value="TPR_6"/>
    <property type="match status" value="1"/>
</dbReference>
<dbReference type="InterPro" id="IPR019734">
    <property type="entry name" value="TPR_rpt"/>
</dbReference>
<evidence type="ECO:0000313" key="3">
    <source>
        <dbReference type="Proteomes" id="UP000676169"/>
    </source>
</evidence>
<dbReference type="AlphaFoldDB" id="A0A975G8G6"/>
<protein>
    <submittedName>
        <fullName evidence="2">Tetratricopeptide repeat protein</fullName>
    </submittedName>
</protein>
<proteinExistence type="predicted"/>
<dbReference type="Proteomes" id="UP000676169">
    <property type="component" value="Chromosome"/>
</dbReference>
<dbReference type="SUPFAM" id="SSF48452">
    <property type="entry name" value="TPR-like"/>
    <property type="match status" value="1"/>
</dbReference>
<organism evidence="2 3">
    <name type="scientific">Luteolibacter ambystomatis</name>
    <dbReference type="NCBI Taxonomy" id="2824561"/>
    <lineage>
        <taxon>Bacteria</taxon>
        <taxon>Pseudomonadati</taxon>
        <taxon>Verrucomicrobiota</taxon>
        <taxon>Verrucomicrobiia</taxon>
        <taxon>Verrucomicrobiales</taxon>
        <taxon>Verrucomicrobiaceae</taxon>
        <taxon>Luteolibacter</taxon>
    </lineage>
</organism>
<dbReference type="EMBL" id="CP073100">
    <property type="protein sequence ID" value="QUE50898.1"/>
    <property type="molecule type" value="Genomic_DNA"/>
</dbReference>
<keyword evidence="1" id="KW-1133">Transmembrane helix</keyword>
<dbReference type="Gene3D" id="1.25.40.10">
    <property type="entry name" value="Tetratricopeptide repeat domain"/>
    <property type="match status" value="1"/>
</dbReference>
<keyword evidence="3" id="KW-1185">Reference proteome</keyword>
<dbReference type="InterPro" id="IPR011990">
    <property type="entry name" value="TPR-like_helical_dom_sf"/>
</dbReference>
<accession>A0A975G8G6</accession>